<proteinExistence type="predicted"/>
<sequence>MARHRVKSAAKDKRWFSRTAQRSKKINIDPVIYRGGIRL</sequence>
<dbReference type="EMBL" id="OM869664">
    <property type="protein sequence ID" value="UPW41777.1"/>
    <property type="molecule type" value="Genomic_DNA"/>
</dbReference>
<accession>A0A976N2C5</accession>
<reference evidence="1" key="1">
    <citation type="submission" date="2022-02" db="EMBL/GenBank/DDBJ databases">
        <title>Towards deciphering the DNA virus diversity associated with rodent species in the families Cricetidae and Heteromyidae.</title>
        <authorList>
            <person name="Lund M."/>
            <person name="Larsen B.B."/>
            <person name="Gryseels S."/>
            <person name="Kraberger S."/>
            <person name="Rowsey D.M."/>
            <person name="Steger L."/>
            <person name="Yule K.M."/>
            <person name="Upham N.S."/>
            <person name="Worobey M."/>
            <person name="Van Doorslaer K."/>
            <person name="Varsani A."/>
        </authorList>
    </citation>
    <scope>NUCLEOTIDE SEQUENCE</scope>
    <source>
        <strain evidence="1">NeonRodF7_12</strain>
    </source>
</reference>
<organism evidence="1">
    <name type="scientific">Peromfec virus RodF7_12</name>
    <dbReference type="NCBI Taxonomy" id="2929347"/>
    <lineage>
        <taxon>Viruses</taxon>
        <taxon>Monodnaviria</taxon>
        <taxon>Sangervirae</taxon>
        <taxon>Phixviricota</taxon>
        <taxon>Malgrandaviricetes</taxon>
        <taxon>Petitvirales</taxon>
        <taxon>Microviridae</taxon>
    </lineage>
</organism>
<evidence type="ECO:0000313" key="1">
    <source>
        <dbReference type="EMBL" id="UPW41777.1"/>
    </source>
</evidence>
<protein>
    <submittedName>
        <fullName evidence="1">Uncharacterized protein</fullName>
    </submittedName>
</protein>
<name>A0A976N2C5_9VIRU</name>